<proteinExistence type="predicted"/>
<dbReference type="Gene3D" id="1.25.40.10">
    <property type="entry name" value="Tetratricopeptide repeat domain"/>
    <property type="match status" value="1"/>
</dbReference>
<dbReference type="SUPFAM" id="SSF48452">
    <property type="entry name" value="TPR-like"/>
    <property type="match status" value="1"/>
</dbReference>
<protein>
    <submittedName>
        <fullName evidence="1">Uncharacterized protein</fullName>
    </submittedName>
</protein>
<accession>A0A832G8K1</accession>
<reference evidence="1" key="1">
    <citation type="journal article" date="2020" name="mSystems">
        <title>Genome- and Community-Level Interaction Insights into Carbon Utilization and Element Cycling Functions of Hydrothermarchaeota in Hydrothermal Sediment.</title>
        <authorList>
            <person name="Zhou Z."/>
            <person name="Liu Y."/>
            <person name="Xu W."/>
            <person name="Pan J."/>
            <person name="Luo Z.H."/>
            <person name="Li M."/>
        </authorList>
    </citation>
    <scope>NUCLEOTIDE SEQUENCE [LARGE SCALE GENOMIC DNA]</scope>
    <source>
        <strain evidence="1">SpSt-500</strain>
    </source>
</reference>
<evidence type="ECO:0000313" key="1">
    <source>
        <dbReference type="EMBL" id="HGT49378.1"/>
    </source>
</evidence>
<dbReference type="AlphaFoldDB" id="A0A832G8K1"/>
<dbReference type="InterPro" id="IPR011990">
    <property type="entry name" value="TPR-like_helical_dom_sf"/>
</dbReference>
<comment type="caution">
    <text evidence="1">The sequence shown here is derived from an EMBL/GenBank/DDBJ whole genome shotgun (WGS) entry which is preliminary data.</text>
</comment>
<dbReference type="EMBL" id="DSVI01000027">
    <property type="protein sequence ID" value="HGT49378.1"/>
    <property type="molecule type" value="Genomic_DNA"/>
</dbReference>
<sequence>MQDNFFLQYEDILNDNKIRKRIPSSIVIKTIFGNYIAMETPTYYFPSTGLSSGQEWKITFTNIPQNAGSVSITVLGSSIDLGDMPKADELRKRKEVLLSDAINTAIEKSNTNQWKEAANYWEDAISLKSSIVNKYSETISISFCEKAKVLFTQNNLSNAINYFEKAKKINESVFNKYRDDYSDLQFKYGTELLNNSNISIGVESLKYSYILSNRNRDKVENKFNEMKKSHFSSSLLSIIPGLSQLVIQKNSTKSLILFGTFTVSSLLTISNKRKADNYYDDYLRATTPQEAESQYYLADKQIKETALYFSLAVGTIIYSIIDQYINTSDYNSMFEIDKNYSPKTNLYNSGSFVLSINIPL</sequence>
<organism evidence="1">
    <name type="scientific">Ignavibacterium album</name>
    <dbReference type="NCBI Taxonomy" id="591197"/>
    <lineage>
        <taxon>Bacteria</taxon>
        <taxon>Pseudomonadati</taxon>
        <taxon>Ignavibacteriota</taxon>
        <taxon>Ignavibacteria</taxon>
        <taxon>Ignavibacteriales</taxon>
        <taxon>Ignavibacteriaceae</taxon>
        <taxon>Ignavibacterium</taxon>
    </lineage>
</organism>
<name>A0A832G8K1_9BACT</name>
<gene>
    <name evidence="1" type="ORF">ENS56_15170</name>
</gene>